<dbReference type="SUPFAM" id="SSF52833">
    <property type="entry name" value="Thioredoxin-like"/>
    <property type="match status" value="5"/>
</dbReference>
<dbReference type="PRINTS" id="PR00421">
    <property type="entry name" value="THIOREDOXIN"/>
</dbReference>
<dbReference type="InterPro" id="IPR052460">
    <property type="entry name" value="ER_disulfide_reductase"/>
</dbReference>
<evidence type="ECO:0000313" key="5">
    <source>
        <dbReference type="EMBL" id="TRY62659.1"/>
    </source>
</evidence>
<dbReference type="PROSITE" id="PS00194">
    <property type="entry name" value="THIOREDOXIN_1"/>
    <property type="match status" value="3"/>
</dbReference>
<evidence type="ECO:0000313" key="6">
    <source>
        <dbReference type="Proteomes" id="UP000318571"/>
    </source>
</evidence>
<gene>
    <name evidence="5" type="ORF">TCAL_03607</name>
</gene>
<feature type="domain" description="Thioredoxin" evidence="4">
    <location>
        <begin position="679"/>
        <end position="804"/>
    </location>
</feature>
<feature type="domain" description="J" evidence="3">
    <location>
        <begin position="33"/>
        <end position="97"/>
    </location>
</feature>
<dbReference type="GO" id="GO:0005788">
    <property type="term" value="C:endoplasmic reticulum lumen"/>
    <property type="evidence" value="ECO:0007669"/>
    <property type="project" value="TreeGrafter"/>
</dbReference>
<dbReference type="InterPro" id="IPR001623">
    <property type="entry name" value="DnaJ_domain"/>
</dbReference>
<dbReference type="SMART" id="SM00271">
    <property type="entry name" value="DnaJ"/>
    <property type="match status" value="1"/>
</dbReference>
<reference evidence="5 6" key="1">
    <citation type="journal article" date="2018" name="Nat. Ecol. Evol.">
        <title>Genomic signatures of mitonuclear coevolution across populations of Tigriopus californicus.</title>
        <authorList>
            <person name="Barreto F.S."/>
            <person name="Watson E.T."/>
            <person name="Lima T.G."/>
            <person name="Willett C.S."/>
            <person name="Edmands S."/>
            <person name="Li W."/>
            <person name="Burton R.S."/>
        </authorList>
    </citation>
    <scope>NUCLEOTIDE SEQUENCE [LARGE SCALE GENOMIC DNA]</scope>
    <source>
        <strain evidence="5 6">San Diego</strain>
    </source>
</reference>
<feature type="signal peptide" evidence="2">
    <location>
        <begin position="1"/>
        <end position="30"/>
    </location>
</feature>
<dbReference type="Gene3D" id="3.40.30.10">
    <property type="entry name" value="Glutaredoxin"/>
    <property type="match status" value="6"/>
</dbReference>
<evidence type="ECO:0000256" key="2">
    <source>
        <dbReference type="SAM" id="SignalP"/>
    </source>
</evidence>
<dbReference type="Pfam" id="PF00226">
    <property type="entry name" value="DnaJ"/>
    <property type="match status" value="1"/>
</dbReference>
<dbReference type="PANTHER" id="PTHR44340">
    <property type="entry name" value="DNAJ HOMOLOG SUBFAMILY C MEMBER 10"/>
    <property type="match status" value="1"/>
</dbReference>
<sequence length="804" mass="92798">MKLSWAHPVVLISLISLWLWACLTVAPVWGGEDYYAILGVGKEANNREIRKAFKKLALTHHPDKSKEEDAQETFLKISKAYETLKDEEKRKRYDKFGEEDDADGGNHHPRGGGQRYQSWNYYHDDFGLYDDDIEIITLDYHDFRRSVSESFNFWFINFYSPQCGHCHDLAPTWRRLARLLDGVIRVGAVNCQDDFMLCRQQHIQSYPSLLFIGPDGTHRYRGVKEEEELLTFVADHVPNQVFLLTEVTFQKSLERGRSSIPWLIIFCWKDDFKCPDQQHRKLLAYMLSGLANVGLLDCQKNNQFCDQFQDGPRTESKFVLYHSLKQVLSKSDGIVLDSFEFKDVAEEVMEKLPAVDHLDEETYAQLRLKLEDGMGVGWLIHFVYGPDGRTKHDKVIGSKIPQLKFGVVDCMEQASACRELGLKKPHYVLFKRDGAYEIYHGRESPEDLAQFARVGAQARTMTTLVGSDFPDILESSAVFVDFFAPWCPPCLNLLPEFRKASLNIGGSIMFGTVDCTIHVAVCNRHNIRSYPTTIFFNQSQPHFYHGEHSAAALTDFVHDVLRPSVVNLDYSMFHQLVERKEPDEMWLIDFYAPWCGPCMQLAPEWSKLAKAMKKLPEVKVGKVDCTKEAELCKQNLIRSYPSIRMFPLDSRGTDRYLVYTGFQRDVATLRTWVMEHLPELVENFTPFLFRQEVEHSDKPALIDFYTPWCGHCQHFAPVFEEVALDLRGEVISAKINCDRFQNLCRSQGVKAYPTVKYYPGLSTEGVELPSRHPDEIVSFIRRQNRLKKSDTEETKSFSQEHDEL</sequence>
<dbReference type="CDD" id="cd02961">
    <property type="entry name" value="PDI_a_family"/>
    <property type="match status" value="1"/>
</dbReference>
<keyword evidence="2" id="KW-0732">Signal</keyword>
<dbReference type="CDD" id="cd06257">
    <property type="entry name" value="DnaJ"/>
    <property type="match status" value="1"/>
</dbReference>
<dbReference type="SUPFAM" id="SSF46565">
    <property type="entry name" value="Chaperone J-domain"/>
    <property type="match status" value="1"/>
</dbReference>
<dbReference type="Gene3D" id="1.10.287.110">
    <property type="entry name" value="DnaJ domain"/>
    <property type="match status" value="1"/>
</dbReference>
<dbReference type="GO" id="GO:0036498">
    <property type="term" value="P:IRE1-mediated unfolded protein response"/>
    <property type="evidence" value="ECO:0007669"/>
    <property type="project" value="TreeGrafter"/>
</dbReference>
<organism evidence="5 6">
    <name type="scientific">Tigriopus californicus</name>
    <name type="common">Marine copepod</name>
    <dbReference type="NCBI Taxonomy" id="6832"/>
    <lineage>
        <taxon>Eukaryota</taxon>
        <taxon>Metazoa</taxon>
        <taxon>Ecdysozoa</taxon>
        <taxon>Arthropoda</taxon>
        <taxon>Crustacea</taxon>
        <taxon>Multicrustacea</taxon>
        <taxon>Hexanauplia</taxon>
        <taxon>Copepoda</taxon>
        <taxon>Harpacticoida</taxon>
        <taxon>Harpacticidae</taxon>
        <taxon>Tigriopus</taxon>
    </lineage>
</organism>
<comment type="caution">
    <text evidence="5">The sequence shown here is derived from an EMBL/GenBank/DDBJ whole genome shotgun (WGS) entry which is preliminary data.</text>
</comment>
<dbReference type="InterPro" id="IPR013766">
    <property type="entry name" value="Thioredoxin_domain"/>
</dbReference>
<dbReference type="PRINTS" id="PR00625">
    <property type="entry name" value="JDOMAIN"/>
</dbReference>
<dbReference type="Proteomes" id="UP000318571">
    <property type="component" value="Chromosome 10"/>
</dbReference>
<dbReference type="STRING" id="6832.A0A553NBA4"/>
<dbReference type="OrthoDB" id="5810603at2759"/>
<dbReference type="GO" id="GO:0051787">
    <property type="term" value="F:misfolded protein binding"/>
    <property type="evidence" value="ECO:0007669"/>
    <property type="project" value="TreeGrafter"/>
</dbReference>
<evidence type="ECO:0000259" key="3">
    <source>
        <dbReference type="PROSITE" id="PS50076"/>
    </source>
</evidence>
<protein>
    <recommendedName>
        <fullName evidence="1">DnaJ homolog subfamily C member 10</fullName>
    </recommendedName>
</protein>
<feature type="chain" id="PRO_5021936141" description="DnaJ homolog subfamily C member 10" evidence="2">
    <location>
        <begin position="31"/>
        <end position="804"/>
    </location>
</feature>
<proteinExistence type="predicted"/>
<name>A0A553NBA4_TIGCA</name>
<keyword evidence="6" id="KW-1185">Reference proteome</keyword>
<dbReference type="GO" id="GO:0016671">
    <property type="term" value="F:oxidoreductase activity, acting on a sulfur group of donors, disulfide as acceptor"/>
    <property type="evidence" value="ECO:0007669"/>
    <property type="project" value="TreeGrafter"/>
</dbReference>
<feature type="domain" description="Thioredoxin" evidence="4">
    <location>
        <begin position="117"/>
        <end position="238"/>
    </location>
</feature>
<dbReference type="EMBL" id="VCGU01000458">
    <property type="protein sequence ID" value="TRY62659.1"/>
    <property type="molecule type" value="Genomic_DNA"/>
</dbReference>
<evidence type="ECO:0000259" key="4">
    <source>
        <dbReference type="PROSITE" id="PS51352"/>
    </source>
</evidence>
<dbReference type="InterPro" id="IPR036869">
    <property type="entry name" value="J_dom_sf"/>
</dbReference>
<accession>A0A553NBA4</accession>
<dbReference type="GO" id="GO:0015035">
    <property type="term" value="F:protein-disulfide reductase activity"/>
    <property type="evidence" value="ECO:0007669"/>
    <property type="project" value="TreeGrafter"/>
</dbReference>
<dbReference type="OMA" id="APTWRKF"/>
<feature type="domain" description="Thioredoxin" evidence="4">
    <location>
        <begin position="551"/>
        <end position="678"/>
    </location>
</feature>
<dbReference type="PANTHER" id="PTHR44340:SF1">
    <property type="entry name" value="DNAJ HOMOLOG SUBFAMILY C MEMBER 10"/>
    <property type="match status" value="1"/>
</dbReference>
<dbReference type="PROSITE" id="PS50076">
    <property type="entry name" value="DNAJ_2"/>
    <property type="match status" value="1"/>
</dbReference>
<dbReference type="PROSITE" id="PS51352">
    <property type="entry name" value="THIOREDOXIN_2"/>
    <property type="match status" value="3"/>
</dbReference>
<dbReference type="AlphaFoldDB" id="A0A553NBA4"/>
<evidence type="ECO:0000256" key="1">
    <source>
        <dbReference type="ARBA" id="ARBA00020920"/>
    </source>
</evidence>
<dbReference type="InterPro" id="IPR017937">
    <property type="entry name" value="Thioredoxin_CS"/>
</dbReference>
<dbReference type="InterPro" id="IPR036249">
    <property type="entry name" value="Thioredoxin-like_sf"/>
</dbReference>
<dbReference type="Pfam" id="PF00085">
    <property type="entry name" value="Thioredoxin"/>
    <property type="match status" value="4"/>
</dbReference>